<dbReference type="CDD" id="cd00082">
    <property type="entry name" value="HisKA"/>
    <property type="match status" value="1"/>
</dbReference>
<dbReference type="Pfam" id="PF08448">
    <property type="entry name" value="PAS_4"/>
    <property type="match status" value="4"/>
</dbReference>
<reference evidence="9 10" key="1">
    <citation type="submission" date="2016-01" db="EMBL/GenBank/DDBJ databases">
        <authorList>
            <person name="Oliw E.H."/>
        </authorList>
    </citation>
    <scope>NUCLEOTIDE SEQUENCE [LARGE SCALE GENOMIC DNA]</scope>
    <source>
        <strain evidence="9 10">DY10</strain>
    </source>
</reference>
<dbReference type="SUPFAM" id="SSF47384">
    <property type="entry name" value="Homodimeric domain of signal transducing histidine kinase"/>
    <property type="match status" value="1"/>
</dbReference>
<dbReference type="EMBL" id="CP014263">
    <property type="protein sequence ID" value="AQG79732.1"/>
    <property type="molecule type" value="Genomic_DNA"/>
</dbReference>
<dbReference type="KEGG" id="smon:AWR27_10580"/>
<feature type="domain" description="PAC" evidence="8">
    <location>
        <begin position="752"/>
        <end position="804"/>
    </location>
</feature>
<dbReference type="InterPro" id="IPR052162">
    <property type="entry name" value="Sensor_kinase/Photoreceptor"/>
</dbReference>
<dbReference type="Gene3D" id="3.30.565.10">
    <property type="entry name" value="Histidine kinase-like ATPase, C-terminal domain"/>
    <property type="match status" value="1"/>
</dbReference>
<dbReference type="PROSITE" id="PS50109">
    <property type="entry name" value="HIS_KIN"/>
    <property type="match status" value="1"/>
</dbReference>
<dbReference type="Gene3D" id="1.10.287.130">
    <property type="match status" value="1"/>
</dbReference>
<dbReference type="Pfam" id="PF00512">
    <property type="entry name" value="HisKA"/>
    <property type="match status" value="1"/>
</dbReference>
<comment type="catalytic activity">
    <reaction evidence="1">
        <text>ATP + protein L-histidine = ADP + protein N-phospho-L-histidine.</text>
        <dbReference type="EC" id="2.7.13.3"/>
    </reaction>
</comment>
<dbReference type="InterPro" id="IPR035965">
    <property type="entry name" value="PAS-like_dom_sf"/>
</dbReference>
<dbReference type="PROSITE" id="PS50112">
    <property type="entry name" value="PAS"/>
    <property type="match status" value="2"/>
</dbReference>
<feature type="domain" description="PAC" evidence="8">
    <location>
        <begin position="621"/>
        <end position="676"/>
    </location>
</feature>
<dbReference type="Proteomes" id="UP000187941">
    <property type="component" value="Chromosome"/>
</dbReference>
<dbReference type="Gene3D" id="3.30.450.20">
    <property type="entry name" value="PAS domain"/>
    <property type="match status" value="8"/>
</dbReference>
<dbReference type="InterPro" id="IPR000700">
    <property type="entry name" value="PAS-assoc_C"/>
</dbReference>
<name>A0A1P9WWG3_9BACT</name>
<dbReference type="SUPFAM" id="SSF55785">
    <property type="entry name" value="PYP-like sensor domain (PAS domain)"/>
    <property type="match status" value="8"/>
</dbReference>
<feature type="domain" description="PAC" evidence="8">
    <location>
        <begin position="92"/>
        <end position="145"/>
    </location>
</feature>
<dbReference type="GO" id="GO:0000155">
    <property type="term" value="F:phosphorelay sensor kinase activity"/>
    <property type="evidence" value="ECO:0007669"/>
    <property type="project" value="InterPro"/>
</dbReference>
<dbReference type="Pfam" id="PF02518">
    <property type="entry name" value="HATPase_c"/>
    <property type="match status" value="1"/>
</dbReference>
<dbReference type="PROSITE" id="PS50113">
    <property type="entry name" value="PAC"/>
    <property type="match status" value="7"/>
</dbReference>
<dbReference type="SMART" id="SM00387">
    <property type="entry name" value="HATPase_c"/>
    <property type="match status" value="1"/>
</dbReference>
<evidence type="ECO:0000259" key="8">
    <source>
        <dbReference type="PROSITE" id="PS50113"/>
    </source>
</evidence>
<evidence type="ECO:0000256" key="2">
    <source>
        <dbReference type="ARBA" id="ARBA00012438"/>
    </source>
</evidence>
<keyword evidence="4" id="KW-0808">Transferase</keyword>
<dbReference type="InterPro" id="IPR036890">
    <property type="entry name" value="HATPase_C_sf"/>
</dbReference>
<dbReference type="Gene3D" id="2.10.70.100">
    <property type="match status" value="3"/>
</dbReference>
<dbReference type="OrthoDB" id="9766459at2"/>
<keyword evidence="3" id="KW-0597">Phosphoprotein</keyword>
<dbReference type="CDD" id="cd00130">
    <property type="entry name" value="PAS"/>
    <property type="match status" value="3"/>
</dbReference>
<evidence type="ECO:0000256" key="5">
    <source>
        <dbReference type="ARBA" id="ARBA00022777"/>
    </source>
</evidence>
<gene>
    <name evidence="9" type="ORF">AWR27_10580</name>
</gene>
<keyword evidence="5" id="KW-0418">Kinase</keyword>
<evidence type="ECO:0000256" key="4">
    <source>
        <dbReference type="ARBA" id="ARBA00022679"/>
    </source>
</evidence>
<dbReference type="InterPro" id="IPR000014">
    <property type="entry name" value="PAS"/>
</dbReference>
<proteinExistence type="predicted"/>
<organism evidence="9 10">
    <name type="scientific">Spirosoma montaniterrae</name>
    <dbReference type="NCBI Taxonomy" id="1178516"/>
    <lineage>
        <taxon>Bacteria</taxon>
        <taxon>Pseudomonadati</taxon>
        <taxon>Bacteroidota</taxon>
        <taxon>Cytophagia</taxon>
        <taxon>Cytophagales</taxon>
        <taxon>Cytophagaceae</taxon>
        <taxon>Spirosoma</taxon>
    </lineage>
</organism>
<feature type="domain" description="Histidine kinase" evidence="6">
    <location>
        <begin position="1092"/>
        <end position="1323"/>
    </location>
</feature>
<evidence type="ECO:0000259" key="7">
    <source>
        <dbReference type="PROSITE" id="PS50112"/>
    </source>
</evidence>
<dbReference type="Pfam" id="PF08447">
    <property type="entry name" value="PAS_3"/>
    <property type="match status" value="2"/>
</dbReference>
<evidence type="ECO:0000313" key="10">
    <source>
        <dbReference type="Proteomes" id="UP000187941"/>
    </source>
</evidence>
<feature type="domain" description="PAS" evidence="7">
    <location>
        <begin position="16"/>
        <end position="87"/>
    </location>
</feature>
<dbReference type="SMART" id="SM00091">
    <property type="entry name" value="PAS"/>
    <property type="match status" value="7"/>
</dbReference>
<feature type="domain" description="PAS" evidence="7">
    <location>
        <begin position="409"/>
        <end position="458"/>
    </location>
</feature>
<evidence type="ECO:0000256" key="3">
    <source>
        <dbReference type="ARBA" id="ARBA00022553"/>
    </source>
</evidence>
<evidence type="ECO:0000256" key="1">
    <source>
        <dbReference type="ARBA" id="ARBA00000085"/>
    </source>
</evidence>
<feature type="domain" description="PAC" evidence="8">
    <location>
        <begin position="1010"/>
        <end position="1063"/>
    </location>
</feature>
<feature type="domain" description="PAC" evidence="8">
    <location>
        <begin position="879"/>
        <end position="934"/>
    </location>
</feature>
<dbReference type="STRING" id="1178516.AWR27_10580"/>
<accession>A0A1P9WWG3</accession>
<feature type="domain" description="PAC" evidence="8">
    <location>
        <begin position="225"/>
        <end position="278"/>
    </location>
</feature>
<dbReference type="InterPro" id="IPR036097">
    <property type="entry name" value="HisK_dim/P_sf"/>
</dbReference>
<dbReference type="InterPro" id="IPR004358">
    <property type="entry name" value="Sig_transdc_His_kin-like_C"/>
</dbReference>
<dbReference type="PANTHER" id="PTHR43304:SF1">
    <property type="entry name" value="PAC DOMAIN-CONTAINING PROTEIN"/>
    <property type="match status" value="1"/>
</dbReference>
<protein>
    <recommendedName>
        <fullName evidence="2">histidine kinase</fullName>
        <ecNumber evidence="2">2.7.13.3</ecNumber>
    </recommendedName>
</protein>
<dbReference type="SUPFAM" id="SSF55874">
    <property type="entry name" value="ATPase domain of HSP90 chaperone/DNA topoisomerase II/histidine kinase"/>
    <property type="match status" value="1"/>
</dbReference>
<dbReference type="PANTHER" id="PTHR43304">
    <property type="entry name" value="PHYTOCHROME-LIKE PROTEIN CPH1"/>
    <property type="match status" value="1"/>
</dbReference>
<evidence type="ECO:0000313" key="9">
    <source>
        <dbReference type="EMBL" id="AQG79732.1"/>
    </source>
</evidence>
<dbReference type="InterPro" id="IPR003661">
    <property type="entry name" value="HisK_dim/P_dom"/>
</dbReference>
<sequence length="1323" mass="147489">MNGNSTPSTTNSPLTERLDVSFALKAAQLGVWELDPVTKIINWDDRCRELFGLVKDNQLPYEQAIRYIHPDDVSRVDEAVRQAMNPRSDGYYDATYRTLGAADGVLRWVRFTGRSYFNTTGDVYRFAGIAMDVTEEIDAVMAQRKARESEMELAFAIDAAELGVWELNPQTNTVRGNARLKDWFGLQPDDEIPLSLAIDAIAKHDQLRVTEAIWQALQYESGGQYETEYTIVHPATGQERVVRAKGKAQFGPDQLVIRFNGTLQDITERKRAEEAQQASDAMFRALIQEAPIATMLLTGPDHVIELANERMIQMLGKGTAILGKPAIEAIPGLAAQSYLNLLNTVFASGEVYEAKAMPGELCMNGISATYYFDFTYKPIFDLSGAVYGILSMAVDVTEQVLARQRIEQSQQQLLALFEQSPVAIAIISEDNLTFRMTNPFYCELVGRSADQLVGKPLLEALPELRGQGFDVLLQNVFTTGIPFIAKEIPVDFVRNNQLETIYVDFTYQPHWGTAQADDKEVVSSVLVVCTDVTQQVRSRRQVEASETKMRSLIEAAPVAIGLFVGRDLIIDMPNKTFIDIVGKGPDIAGKPLREVMPELLTENQPFLQILDDVYTTGQPFQSFGSMVKIVQQGVMTHNYYNITYSPLRDETGEIYAILDVAVDVTGQILTQQELERQKTYLQNALAIADLGTFAVDVSTNTGTYSENIQRWFGLPSTMAPMEVIIDKVHPDDRHLVRKIINQAKGGNDETQHDFVYRVIGSSEDELVYLRSLGKMQDADGETKSIIGIIENVTAQIQARQAIEKSEQNLRSIVESAPFPIGVYVGREMRIQLANQSIIDVWGKGNDVIGKRYAEILPELKNQQIYEQLDRVYLTGVPFHAKNQRVDIVVDGVLQPFYFNYSFTPMYDASGQIYGVMNTAAEITDLVMAKQQVEEAEANLRAAVELAELVTWRLNIKQGTVSYSPRFMDWLGFSTDTATLDEAFNPVPDDYRKSVARALEATWQPGSSGFYDNEHPVVNRLTGQMRIIHAQARLVYDANGNPAFLNGTAQDVTEQRRVQQELERQVAERTQQLQMLVLDLERSNRNLQQFAYVASHDLQEPLRKIQSFGDLLKSQYAAQLGDGVDFLSRMQTASNRMSTLIKDLLTFSRISTQQEDATEVSLAEVANTTLSDLELTIQETGAVVEVGALPTILGDRSQLGQLFQNLISNALKFRRTTASGQPVTPVIRLEAEQVSANELPATVRPTRLATVYYRIDVADNGIGFDTKYLDRIFQVFQRLHGKSEFAGTGIGLAICEKVVANHGGAITATSQLGQGATFSIYLPV</sequence>
<dbReference type="SMART" id="SM00388">
    <property type="entry name" value="HisKA"/>
    <property type="match status" value="1"/>
</dbReference>
<feature type="domain" description="PAC" evidence="8">
    <location>
        <begin position="350"/>
        <end position="408"/>
    </location>
</feature>
<dbReference type="InterPro" id="IPR001610">
    <property type="entry name" value="PAC"/>
</dbReference>
<dbReference type="InterPro" id="IPR013656">
    <property type="entry name" value="PAS_4"/>
</dbReference>
<dbReference type="EC" id="2.7.13.3" evidence="2"/>
<keyword evidence="10" id="KW-1185">Reference proteome</keyword>
<dbReference type="SMART" id="SM00086">
    <property type="entry name" value="PAC"/>
    <property type="match status" value="6"/>
</dbReference>
<evidence type="ECO:0000259" key="6">
    <source>
        <dbReference type="PROSITE" id="PS50109"/>
    </source>
</evidence>
<dbReference type="InterPro" id="IPR005467">
    <property type="entry name" value="His_kinase_dom"/>
</dbReference>
<dbReference type="PRINTS" id="PR00344">
    <property type="entry name" value="BCTRLSENSOR"/>
</dbReference>
<dbReference type="InterPro" id="IPR013655">
    <property type="entry name" value="PAS_fold_3"/>
</dbReference>
<dbReference type="InterPro" id="IPR003594">
    <property type="entry name" value="HATPase_dom"/>
</dbReference>
<dbReference type="RefSeq" id="WP_077131166.1">
    <property type="nucleotide sequence ID" value="NZ_CP014263.1"/>
</dbReference>
<dbReference type="NCBIfam" id="TIGR00229">
    <property type="entry name" value="sensory_box"/>
    <property type="match status" value="5"/>
</dbReference>